<feature type="non-terminal residue" evidence="1">
    <location>
        <position position="361"/>
    </location>
</feature>
<sequence>MQVNIADVPSSIYSAKPFGSSLKASNLSSVSDVAGGGGRGPGCFYRVKMQKPGHVEPYSVRTESARQASTRAPARAPGLLLHPDSPGTMPLERGAPADGELAGWLNTDDSDAAENDFGDFAPPPPPPSTAAASAYEMPGGDIETLLDNRLQRFIDEYGHRDLVSDEQPLLVDSDGRFNSGEPAAALGPSRPRSRMELYQALIGDGGANRPSWTDFAQQQTLVDGIDYQRTELTVFKLKLADCISFSWSPRLSEFCYPLSSPSKEAELELPPASDAVVPGLERRLLPPISAPRPTLETIFSAESTPIGSGRMDSAAILTFSEPQAMANTGLSSSSAPVPASAAQASIERAELGVTVHAGGLR</sequence>
<name>A0ACC1LTL0_9FUNG</name>
<organism evidence="1 2">
    <name type="scientific">Coemansia aciculifera</name>
    <dbReference type="NCBI Taxonomy" id="417176"/>
    <lineage>
        <taxon>Eukaryota</taxon>
        <taxon>Fungi</taxon>
        <taxon>Fungi incertae sedis</taxon>
        <taxon>Zoopagomycota</taxon>
        <taxon>Kickxellomycotina</taxon>
        <taxon>Kickxellomycetes</taxon>
        <taxon>Kickxellales</taxon>
        <taxon>Kickxellaceae</taxon>
        <taxon>Coemansia</taxon>
    </lineage>
</organism>
<keyword evidence="2" id="KW-1185">Reference proteome</keyword>
<accession>A0ACC1LTL0</accession>
<evidence type="ECO:0000313" key="2">
    <source>
        <dbReference type="Proteomes" id="UP001139981"/>
    </source>
</evidence>
<reference evidence="1" key="1">
    <citation type="submission" date="2022-07" db="EMBL/GenBank/DDBJ databases">
        <title>Phylogenomic reconstructions and comparative analyses of Kickxellomycotina fungi.</title>
        <authorList>
            <person name="Reynolds N.K."/>
            <person name="Stajich J.E."/>
            <person name="Barry K."/>
            <person name="Grigoriev I.V."/>
            <person name="Crous P."/>
            <person name="Smith M.E."/>
        </authorList>
    </citation>
    <scope>NUCLEOTIDE SEQUENCE</scope>
    <source>
        <strain evidence="1">CBS 190363</strain>
    </source>
</reference>
<comment type="caution">
    <text evidence="1">The sequence shown here is derived from an EMBL/GenBank/DDBJ whole genome shotgun (WGS) entry which is preliminary data.</text>
</comment>
<gene>
    <name evidence="1" type="ORF">IWW38_005973</name>
</gene>
<dbReference type="Proteomes" id="UP001139981">
    <property type="component" value="Unassembled WGS sequence"/>
</dbReference>
<proteinExistence type="predicted"/>
<dbReference type="EMBL" id="JANBVB010003137">
    <property type="protein sequence ID" value="KAJ2880302.1"/>
    <property type="molecule type" value="Genomic_DNA"/>
</dbReference>
<evidence type="ECO:0000313" key="1">
    <source>
        <dbReference type="EMBL" id="KAJ2880302.1"/>
    </source>
</evidence>
<protein>
    <submittedName>
        <fullName evidence="1">Uncharacterized protein</fullName>
    </submittedName>
</protein>